<dbReference type="GO" id="GO:0071897">
    <property type="term" value="P:DNA biosynthetic process"/>
    <property type="evidence" value="ECO:0007669"/>
    <property type="project" value="UniProtKB-ARBA"/>
</dbReference>
<evidence type="ECO:0000259" key="3">
    <source>
        <dbReference type="PROSITE" id="PS50878"/>
    </source>
</evidence>
<dbReference type="CDD" id="cd09076">
    <property type="entry name" value="L1-EN"/>
    <property type="match status" value="1"/>
</dbReference>
<feature type="coiled-coil region" evidence="1">
    <location>
        <begin position="1"/>
        <end position="35"/>
    </location>
</feature>
<dbReference type="Gene3D" id="3.60.10.10">
    <property type="entry name" value="Endonuclease/exonuclease/phosphatase"/>
    <property type="match status" value="1"/>
</dbReference>
<dbReference type="InterPro" id="IPR043128">
    <property type="entry name" value="Rev_trsase/Diguanyl_cyclase"/>
</dbReference>
<proteinExistence type="predicted"/>
<dbReference type="Pfam" id="PF00078">
    <property type="entry name" value="RVT_1"/>
    <property type="match status" value="1"/>
</dbReference>
<dbReference type="InterPro" id="IPR043502">
    <property type="entry name" value="DNA/RNA_pol_sf"/>
</dbReference>
<reference evidence="4" key="1">
    <citation type="submission" date="2022-03" db="EMBL/GenBank/DDBJ databases">
        <authorList>
            <person name="Tunstrom K."/>
        </authorList>
    </citation>
    <scope>NUCLEOTIDE SEQUENCE</scope>
</reference>
<dbReference type="Gene3D" id="3.30.70.270">
    <property type="match status" value="1"/>
</dbReference>
<evidence type="ECO:0000313" key="4">
    <source>
        <dbReference type="EMBL" id="CAH2089530.1"/>
    </source>
</evidence>
<dbReference type="EMBL" id="CAKOGL010000008">
    <property type="protein sequence ID" value="CAH2089530.1"/>
    <property type="molecule type" value="Genomic_DNA"/>
</dbReference>
<evidence type="ECO:0000313" key="5">
    <source>
        <dbReference type="Proteomes" id="UP001153954"/>
    </source>
</evidence>
<dbReference type="PANTHER" id="PTHR47027">
    <property type="entry name" value="REVERSE TRANSCRIPTASE DOMAIN-CONTAINING PROTEIN"/>
    <property type="match status" value="1"/>
</dbReference>
<feature type="region of interest" description="Disordered" evidence="2">
    <location>
        <begin position="185"/>
        <end position="223"/>
    </location>
</feature>
<protein>
    <recommendedName>
        <fullName evidence="3">Reverse transcriptase domain-containing protein</fullName>
    </recommendedName>
</protein>
<accession>A0AAU9TQV6</accession>
<sequence length="1154" mass="134937">MDEVLKALLNIQKDIAQQKQDMIDVKENIKESKESINKNIDEKFDQKQQKSIDFLEKQMRKKNIVFFGISESEKNYEELLNNILHIINEKMNIACPKWEIESVFRLGRNKDKIRPVVVTTTTLSRKLQILKNKRTLDNSGLYIKQDYTPAVLIKRRELQDELQRKRMSGEKVTLRYDKIVEIKSNKQQNYSREKTSSSKTTDEPRETTSNKRFMSESPDNKSIEKTLLSTEQTKQVPKRNKPQNITNFLRLAETRRLGNCIEEYENFILYYVGQTPGLYGVGFMVNKRHKKNILSFQGLSERVALLELSVYNTNITIIQCYAPTTAASDDEVELFYNTVNNALKMCKQYNIIVMGDFNAKIGQTKQENVIMKCHGYGSKNNRGSRLIQFARENSLSILNTFFKKNVNKRWTWLSPDGKSKNEVDYILVNFPKYAQNIEVINVQYPSDHRLVRATFKIQQLKKNRKSYGKNTQSTLKNEAEIKIYKESLYKNIETIRHKSITAQELHDKIVNAIQNSLKTAQNSSRHIKVTSILSEKTKKLISRRQLLQKAKQKTRSMKNELKALYKLISKYIREDYKIHRETTFKKHVLESGSIKRANKELRLYKAWMEGLKASNRTTCNRNEILQIATEFYKSLYTYERSGEPDRDSSLPPARETPFETSFEVVEEVEVLNGITRLKSDKSPGPDNITNEVLKLGASYLAGTLTQLFNLVLETAIAPNQWTESHIILLYKKGDPNDINNYRPISLLSSIYKLFSSILEKRIRKIIDKQQPVEQAGFRRGFSTVDHIHSIEMIIDKYVEFQKPLYIGFIDYRKAFDTLKHQSIWESLKSQKIDTRYLKVLQYIYENSSSKIKLETTGPSIPIKRGVRQGDPISPTIFIAVLERVIGQLKWEKLGLNINNKYINHLRFADDIVLLSDNKMELQTMINDLHAASQQVGLEINRSKTKIMTNYRKFPVYLINEELEYVDSYIYLGKQLSFEKQRNEQEIERRISNVWKKYWSYKEIMKSDMPIKIKQKVMDTCILPSLTYASQTWKFTQQAKAKIRTCQRGMERSMLNVTKIQKIPHTVIRSKTKVTDALIFCKRLKWRWAGHIARLTDNRWTTRVTAWKGPSGNRKRGRPTARWSDDIVQTAGKRWMETAKDRDAWNSLEEAFTFE</sequence>
<dbReference type="InterPro" id="IPR000477">
    <property type="entry name" value="RT_dom"/>
</dbReference>
<keyword evidence="5" id="KW-1185">Reference proteome</keyword>
<dbReference type="Pfam" id="PF14529">
    <property type="entry name" value="Exo_endo_phos_2"/>
    <property type="match status" value="1"/>
</dbReference>
<dbReference type="InterPro" id="IPR005135">
    <property type="entry name" value="Endo/exonuclease/phosphatase"/>
</dbReference>
<comment type="caution">
    <text evidence="4">The sequence shown here is derived from an EMBL/GenBank/DDBJ whole genome shotgun (WGS) entry which is preliminary data.</text>
</comment>
<dbReference type="GO" id="GO:0003824">
    <property type="term" value="F:catalytic activity"/>
    <property type="evidence" value="ECO:0007669"/>
    <property type="project" value="InterPro"/>
</dbReference>
<feature type="compositionally biased region" description="Basic and acidic residues" evidence="2">
    <location>
        <begin position="191"/>
        <end position="209"/>
    </location>
</feature>
<dbReference type="Proteomes" id="UP001153954">
    <property type="component" value="Unassembled WGS sequence"/>
</dbReference>
<feature type="domain" description="Reverse transcriptase" evidence="3">
    <location>
        <begin position="710"/>
        <end position="975"/>
    </location>
</feature>
<dbReference type="PANTHER" id="PTHR47027:SF20">
    <property type="entry name" value="REVERSE TRANSCRIPTASE-LIKE PROTEIN WITH RNA-DIRECTED DNA POLYMERASE DOMAIN"/>
    <property type="match status" value="1"/>
</dbReference>
<dbReference type="InterPro" id="IPR036691">
    <property type="entry name" value="Endo/exonu/phosph_ase_sf"/>
</dbReference>
<keyword evidence="1" id="KW-0175">Coiled coil</keyword>
<evidence type="ECO:0000256" key="2">
    <source>
        <dbReference type="SAM" id="MobiDB-lite"/>
    </source>
</evidence>
<dbReference type="PROSITE" id="PS50878">
    <property type="entry name" value="RT_POL"/>
    <property type="match status" value="1"/>
</dbReference>
<organism evidence="4 5">
    <name type="scientific">Euphydryas editha</name>
    <name type="common">Edith's checkerspot</name>
    <dbReference type="NCBI Taxonomy" id="104508"/>
    <lineage>
        <taxon>Eukaryota</taxon>
        <taxon>Metazoa</taxon>
        <taxon>Ecdysozoa</taxon>
        <taxon>Arthropoda</taxon>
        <taxon>Hexapoda</taxon>
        <taxon>Insecta</taxon>
        <taxon>Pterygota</taxon>
        <taxon>Neoptera</taxon>
        <taxon>Endopterygota</taxon>
        <taxon>Lepidoptera</taxon>
        <taxon>Glossata</taxon>
        <taxon>Ditrysia</taxon>
        <taxon>Papilionoidea</taxon>
        <taxon>Nymphalidae</taxon>
        <taxon>Nymphalinae</taxon>
        <taxon>Euphydryas</taxon>
    </lineage>
</organism>
<gene>
    <name evidence="4" type="ORF">EEDITHA_LOCUS5577</name>
</gene>
<name>A0AAU9TQV6_EUPED</name>
<dbReference type="SUPFAM" id="SSF56219">
    <property type="entry name" value="DNase I-like"/>
    <property type="match status" value="1"/>
</dbReference>
<dbReference type="SUPFAM" id="SSF56672">
    <property type="entry name" value="DNA/RNA polymerases"/>
    <property type="match status" value="1"/>
</dbReference>
<evidence type="ECO:0000256" key="1">
    <source>
        <dbReference type="SAM" id="Coils"/>
    </source>
</evidence>
<dbReference type="AlphaFoldDB" id="A0AAU9TQV6"/>
<dbReference type="CDD" id="cd01650">
    <property type="entry name" value="RT_nLTR_like"/>
    <property type="match status" value="1"/>
</dbReference>